<evidence type="ECO:0000313" key="2">
    <source>
        <dbReference type="EMBL" id="GIH23655.1"/>
    </source>
</evidence>
<dbReference type="AlphaFoldDB" id="A0A919QAB3"/>
<dbReference type="Proteomes" id="UP000640052">
    <property type="component" value="Unassembled WGS sequence"/>
</dbReference>
<keyword evidence="3" id="KW-1185">Reference proteome</keyword>
<feature type="region of interest" description="Disordered" evidence="1">
    <location>
        <begin position="62"/>
        <end position="90"/>
    </location>
</feature>
<comment type="caution">
    <text evidence="2">The sequence shown here is derived from an EMBL/GenBank/DDBJ whole genome shotgun (WGS) entry which is preliminary data.</text>
</comment>
<evidence type="ECO:0000313" key="3">
    <source>
        <dbReference type="Proteomes" id="UP000640052"/>
    </source>
</evidence>
<name>A0A919QAB3_9ACTN</name>
<dbReference type="EMBL" id="BOOA01000011">
    <property type="protein sequence ID" value="GIH23655.1"/>
    <property type="molecule type" value="Genomic_DNA"/>
</dbReference>
<evidence type="ECO:0000256" key="1">
    <source>
        <dbReference type="SAM" id="MobiDB-lite"/>
    </source>
</evidence>
<accession>A0A919QAB3</accession>
<gene>
    <name evidence="2" type="ORF">Aph01nite_19650</name>
</gene>
<feature type="compositionally biased region" description="Basic and acidic residues" evidence="1">
    <location>
        <begin position="74"/>
        <end position="90"/>
    </location>
</feature>
<protein>
    <submittedName>
        <fullName evidence="2">Uncharacterized protein</fullName>
    </submittedName>
</protein>
<sequence length="90" mass="9969">MPPRHDGALGYLAVTNALSFIRLLPRSDRDKEMEISVLRHQVMVLHTLREFEAFYMATGLTKVSPGGSAPPAPRAKDHPSGDHESEHPPE</sequence>
<reference evidence="2" key="1">
    <citation type="submission" date="2021-01" db="EMBL/GenBank/DDBJ databases">
        <title>Whole genome shotgun sequence of Acrocarpospora phusangensis NBRC 108782.</title>
        <authorList>
            <person name="Komaki H."/>
            <person name="Tamura T."/>
        </authorList>
    </citation>
    <scope>NUCLEOTIDE SEQUENCE</scope>
    <source>
        <strain evidence="2">NBRC 108782</strain>
    </source>
</reference>
<proteinExistence type="predicted"/>
<organism evidence="2 3">
    <name type="scientific">Acrocarpospora phusangensis</name>
    <dbReference type="NCBI Taxonomy" id="1070424"/>
    <lineage>
        <taxon>Bacteria</taxon>
        <taxon>Bacillati</taxon>
        <taxon>Actinomycetota</taxon>
        <taxon>Actinomycetes</taxon>
        <taxon>Streptosporangiales</taxon>
        <taxon>Streptosporangiaceae</taxon>
        <taxon>Acrocarpospora</taxon>
    </lineage>
</organism>